<evidence type="ECO:0000256" key="1">
    <source>
        <dbReference type="ARBA" id="ARBA00004251"/>
    </source>
</evidence>
<dbReference type="Proteomes" id="UP000607653">
    <property type="component" value="Unassembled WGS sequence"/>
</dbReference>
<keyword evidence="9 11" id="KW-0472">Membrane</keyword>
<dbReference type="AlphaFoldDB" id="A0A822ZNU0"/>
<feature type="signal peptide" evidence="12">
    <location>
        <begin position="1"/>
        <end position="20"/>
    </location>
</feature>
<organism evidence="14 15">
    <name type="scientific">Nelumbo nucifera</name>
    <name type="common">Sacred lotus</name>
    <dbReference type="NCBI Taxonomy" id="4432"/>
    <lineage>
        <taxon>Eukaryota</taxon>
        <taxon>Viridiplantae</taxon>
        <taxon>Streptophyta</taxon>
        <taxon>Embryophyta</taxon>
        <taxon>Tracheophyta</taxon>
        <taxon>Spermatophyta</taxon>
        <taxon>Magnoliopsida</taxon>
        <taxon>Proteales</taxon>
        <taxon>Nelumbonaceae</taxon>
        <taxon>Nelumbo</taxon>
    </lineage>
</organism>
<protein>
    <recommendedName>
        <fullName evidence="13">Leucine-rich repeat-containing N-terminal plant-type domain-containing protein</fullName>
    </recommendedName>
</protein>
<evidence type="ECO:0000259" key="13">
    <source>
        <dbReference type="Pfam" id="PF08263"/>
    </source>
</evidence>
<dbReference type="EMBL" id="DUZY01000007">
    <property type="protein sequence ID" value="DAD45039.1"/>
    <property type="molecule type" value="Genomic_DNA"/>
</dbReference>
<keyword evidence="3" id="KW-1003">Cell membrane</keyword>
<keyword evidence="5 11" id="KW-0812">Transmembrane</keyword>
<keyword evidence="10" id="KW-0325">Glycoprotein</keyword>
<dbReference type="InterPro" id="IPR003591">
    <property type="entry name" value="Leu-rich_rpt_typical-subtyp"/>
</dbReference>
<keyword evidence="15" id="KW-1185">Reference proteome</keyword>
<feature type="chain" id="PRO_5032965766" description="Leucine-rich repeat-containing N-terminal plant-type domain-containing protein" evidence="12">
    <location>
        <begin position="21"/>
        <end position="1083"/>
    </location>
</feature>
<dbReference type="Pfam" id="PF08263">
    <property type="entry name" value="LRRNT_2"/>
    <property type="match status" value="1"/>
</dbReference>
<dbReference type="PROSITE" id="PS51450">
    <property type="entry name" value="LRR"/>
    <property type="match status" value="1"/>
</dbReference>
<dbReference type="SUPFAM" id="SSF52047">
    <property type="entry name" value="RNI-like"/>
    <property type="match status" value="1"/>
</dbReference>
<dbReference type="PANTHER" id="PTHR48062">
    <property type="entry name" value="RECEPTOR-LIKE PROTEIN 14"/>
    <property type="match status" value="1"/>
</dbReference>
<dbReference type="Pfam" id="PF00560">
    <property type="entry name" value="LRR_1"/>
    <property type="match status" value="12"/>
</dbReference>
<dbReference type="InterPro" id="IPR001611">
    <property type="entry name" value="Leu-rich_rpt"/>
</dbReference>
<reference evidence="14 15" key="1">
    <citation type="journal article" date="2020" name="Mol. Biol. Evol.">
        <title>Distinct Expression and Methylation Patterns for Genes with Different Fates following a Single Whole-Genome Duplication in Flowering Plants.</title>
        <authorList>
            <person name="Shi T."/>
            <person name="Rahmani R.S."/>
            <person name="Gugger P.F."/>
            <person name="Wang M."/>
            <person name="Li H."/>
            <person name="Zhang Y."/>
            <person name="Li Z."/>
            <person name="Wang Q."/>
            <person name="Van de Peer Y."/>
            <person name="Marchal K."/>
            <person name="Chen J."/>
        </authorList>
    </citation>
    <scope>NUCLEOTIDE SEQUENCE [LARGE SCALE GENOMIC DNA]</scope>
    <source>
        <tissue evidence="14">Leaf</tissue>
    </source>
</reference>
<dbReference type="Gene3D" id="3.80.10.10">
    <property type="entry name" value="Ribonuclease Inhibitor"/>
    <property type="match status" value="5"/>
</dbReference>
<dbReference type="PRINTS" id="PR00019">
    <property type="entry name" value="LEURICHRPT"/>
</dbReference>
<evidence type="ECO:0000256" key="11">
    <source>
        <dbReference type="SAM" id="Phobius"/>
    </source>
</evidence>
<gene>
    <name evidence="14" type="ORF">HUJ06_003269</name>
</gene>
<dbReference type="SMART" id="SM00365">
    <property type="entry name" value="LRR_SD22"/>
    <property type="match status" value="8"/>
</dbReference>
<dbReference type="InterPro" id="IPR013210">
    <property type="entry name" value="LRR_N_plant-typ"/>
</dbReference>
<keyword evidence="8 11" id="KW-1133">Transmembrane helix</keyword>
<evidence type="ECO:0000256" key="5">
    <source>
        <dbReference type="ARBA" id="ARBA00022692"/>
    </source>
</evidence>
<dbReference type="FunFam" id="3.80.10.10:FF:000213">
    <property type="entry name" value="Tyrosine-sulfated glycopeptide receptor 1"/>
    <property type="match status" value="1"/>
</dbReference>
<comment type="caution">
    <text evidence="14">The sequence shown here is derived from an EMBL/GenBank/DDBJ whole genome shotgun (WGS) entry which is preliminary data.</text>
</comment>
<evidence type="ECO:0000313" key="14">
    <source>
        <dbReference type="EMBL" id="DAD45039.1"/>
    </source>
</evidence>
<comment type="subcellular location">
    <subcellularLocation>
        <location evidence="1">Cell membrane</location>
        <topology evidence="1">Single-pass type I membrane protein</topology>
    </subcellularLocation>
</comment>
<dbReference type="SUPFAM" id="SSF52058">
    <property type="entry name" value="L domain-like"/>
    <property type="match status" value="3"/>
</dbReference>
<dbReference type="FunFam" id="3.80.10.10:FF:000095">
    <property type="entry name" value="LRR receptor-like serine/threonine-protein kinase GSO1"/>
    <property type="match status" value="2"/>
</dbReference>
<dbReference type="SMART" id="SM00369">
    <property type="entry name" value="LRR_TYP"/>
    <property type="match status" value="13"/>
</dbReference>
<evidence type="ECO:0000256" key="2">
    <source>
        <dbReference type="ARBA" id="ARBA00009592"/>
    </source>
</evidence>
<sequence>MMAWTWSLSMQALQFRTSCAYWFSHLFSTSILTGAKSGLDSLKQLRGYWGCMEEERMALLEFKSSFNATDYIGGAFLPSWVDDKGSDCCTWERVICSPTTGRITQLSLNDVRDNNLGPAAWYLNTTLFLPFEELLYLDLSGIFNGCFRNEGGRGRVPPGLKKLQVLNLSDNQLNSSILPFLGALTSLETLSLRSNELEGSLPLREFSQLRNLKILDLSQNRLGSGSLTIQGNFTKRTVQYTRLPPIQGVKRLSKLERLDLSENHFDKSILKFVGAFPSLNTLSLGSNGMEGSLSAHALEALSKLEILDLSYNSFTWSIPPSIGNLSSLKHLSLAYNRFNGSLPIQGLCKLKSLQDLVLGGNSFEGVIPSCLSNLTSLRMLDLSENQLRGSIPSSLITSLTSLEYISLENNNFEGAFWFGSFANSSRLEVVKLSSGGNKLEVQTEYPSWVPSFQLKVLVLTNCNLNKPAGIIPKFLSLQYDLREIDLSHNSLRGNLPSWLLHNKTKLELLNVQNNSLTGHLNLTSRLSLNISWLFISENHFHGQLPANIGEVLPNLEVLHASQNNFEGSIPSSIGEMRNLFTLDLSNNNFSGEIPEQLAIGCQSLVSLKLSNNKLQGQIFPKLSNLTRLIELYLDGNHFSGNALNGAYEGFLLVRLDIGNNYISGKIPSWIGNFTGLVTLDMRDNLFEGHIPTEIGNLKELYLLDLSGNFLSGPIPLSSDSPSLRFIHLGRNGFRGSLPISLLNSSSSLVTLDIGGNNFSGHIPYWIGEFSELRILLFEGNNLQGPIPPQLCQLKKIRIMDLSNNTISGSIPKCFSDIPFGRSEFREYMFMETGAGTRYSLQSYKYQSVVEGNNDYDADEVFENKPEKVKFTTKRRSNSYEGSILDFMSGLDLSSNLLTGEIPPEMGNLNEILALNLSHNQFSGSISKSFSNLTQIESLDLSHNNLSGQIPLELTELPFLAIFSVAYNNLSGKTPDMKAQFATFDIDSYEGNPFLCGPPLLRNCTTGVESKVAPATYLDDGMDLVSFYASFAVSYVMCLLALAFILYINSYWRRIWFGLIEAGIYSCYDFVFTTVHKFSSHRRT</sequence>
<keyword evidence="6 12" id="KW-0732">Signal</keyword>
<evidence type="ECO:0000256" key="10">
    <source>
        <dbReference type="ARBA" id="ARBA00023180"/>
    </source>
</evidence>
<keyword evidence="4" id="KW-0433">Leucine-rich repeat</keyword>
<feature type="transmembrane region" description="Helical" evidence="11">
    <location>
        <begin position="1026"/>
        <end position="1047"/>
    </location>
</feature>
<dbReference type="GO" id="GO:0005886">
    <property type="term" value="C:plasma membrane"/>
    <property type="evidence" value="ECO:0007669"/>
    <property type="project" value="UniProtKB-SubCell"/>
</dbReference>
<evidence type="ECO:0000256" key="6">
    <source>
        <dbReference type="ARBA" id="ARBA00022729"/>
    </source>
</evidence>
<evidence type="ECO:0000256" key="4">
    <source>
        <dbReference type="ARBA" id="ARBA00022614"/>
    </source>
</evidence>
<evidence type="ECO:0000256" key="3">
    <source>
        <dbReference type="ARBA" id="ARBA00022475"/>
    </source>
</evidence>
<feature type="domain" description="Leucine-rich repeat-containing N-terminal plant-type" evidence="13">
    <location>
        <begin position="54"/>
        <end position="97"/>
    </location>
</feature>
<dbReference type="InterPro" id="IPR032675">
    <property type="entry name" value="LRR_dom_sf"/>
</dbReference>
<comment type="similarity">
    <text evidence="2">Belongs to the RLP family.</text>
</comment>
<evidence type="ECO:0000256" key="7">
    <source>
        <dbReference type="ARBA" id="ARBA00022737"/>
    </source>
</evidence>
<dbReference type="InterPro" id="IPR051502">
    <property type="entry name" value="RLP_Defense_Trigger"/>
</dbReference>
<keyword evidence="7" id="KW-0677">Repeat</keyword>
<evidence type="ECO:0000313" key="15">
    <source>
        <dbReference type="Proteomes" id="UP000607653"/>
    </source>
</evidence>
<evidence type="ECO:0000256" key="12">
    <source>
        <dbReference type="SAM" id="SignalP"/>
    </source>
</evidence>
<dbReference type="PANTHER" id="PTHR48062:SF52">
    <property type="entry name" value="RECEPTOR-LIKE PROTEIN 8-RELATED"/>
    <property type="match status" value="1"/>
</dbReference>
<proteinExistence type="inferred from homology"/>
<accession>A0A822ZNU0</accession>
<name>A0A822ZNU0_NELNU</name>
<evidence type="ECO:0000256" key="8">
    <source>
        <dbReference type="ARBA" id="ARBA00022989"/>
    </source>
</evidence>
<evidence type="ECO:0000256" key="9">
    <source>
        <dbReference type="ARBA" id="ARBA00023136"/>
    </source>
</evidence>
<dbReference type="Pfam" id="PF13855">
    <property type="entry name" value="LRR_8"/>
    <property type="match status" value="2"/>
</dbReference>